<proteinExistence type="predicted"/>
<dbReference type="EMBL" id="MU393424">
    <property type="protein sequence ID" value="KAI4870440.1"/>
    <property type="molecule type" value="Genomic_DNA"/>
</dbReference>
<sequence>MTGAQDSKQLKTRLWKRLRGHKPDEEENEQNDNVYPPVASQSTLGSLVGSWRSPRPKQKEVKSAPQLLPENQADTAIKLLPIELDISQGLWNEAYDKLSLDQRELVDEYEKILNSQVVESALAKITTSFVGYNPQVRFGRMEAITKRSLEKAERHAKVAKEAIATVDIIRGMAGFIKEFVAAYPPAAMGMSGISVALLVLVKPLQANQDMIEGLAYIMEMLEWCMALCRLLLRERRPSDSEFRQAKEVMRKRVVSLYVSVLGYQMKCVCHCCGGRQITDGIKSVLGRLNWKSELELVKTREDGVRSDTRWYNEQVTLDFMQSIQLSSQELPQISSLLKRLESHAQDANRNRMIKEKEERQRYQSELTGRFNTTSYTSYMNANNLHVKDTCQWFCTHARFQNWLTSETDRLLLVSADPGCGKSVLAYHLINSVIPARRPEATICYFFFKDNSEQRDLSNAYSAVLHRLFMGNGKLANQCKSTIERAGSSLTKRPDFLWSIFTTAVQSRNAGPVICILDALDECDPQGLQILIDNLRSLYTSQSHKDALDVRFLLTTRGHPRIMDTFRSLSQLYVWPVGQDLKESSAIQQEINIVIDYRLRRLATLKGFDKMQEDRLRYMLHHRGGDQRTYIWVRLIFEVLEAAYPSNNDEWDDLIKTLPSSVPAAYAKLLGKVHRNQQKRVLTLLNLILAAYRPLSLQEMNIAINVRDRQGVYSTDDLNMVSNEAFRNWMLDTCGFFVTVYDNKVFLIHQTAKEFLLEAFEESQEITYSRNSVMFAKTDLESAHAVMAESCISYLSLKSCREGVVHDAFTAFARRIKGDDTDMVSPEWKTIDSYPFAKYVVSFWLGHFRHGQKFSSGQQLLTDIDDKFRLYYKLIFRDSAGQFSPIIPVSLRAQRIETLTRKSYQIPHYLAPYECTLLYLMDKLGMGDEFKGTQGGHLSFRIAALASLCGHLRILKEETTLSMPPREIALAGGSEQSLDPDRLNESSLLDPICIKCAVIGETVPCLEYLITRELPLNCPDSIGQTPLHWAAENGSSEMVECLIRNGANIEITDTNGYTPLTLALSSPDHGELRYIERVSRLLVRGYGSQKVNMKATNAEGSTLLHLVAALDWDGPHEQSRSPGMKRSRSAEFPDEVLKESIIGFFIDHGADVNARDKKGQTPLLVACCKGFSYNTACLLYNKADPNFCDGNGIPPLIATISCFSISSIRYGASLQILNLLLKHGADPNWQDENSKNTVLHAACSIGVGDQVRQVAALLRYKADVHSKNIEGVSPIQMVAQQVRQPDREKVMEELLKNKANPNGASELGSPFRVGGELKNQANPNEASKLRSLFKISGEESEWYGFGFKKPGAEALAGRCLTVLHRVCLDRDPFLIRQLLQHDADPLARDSMGNTPLHLLVVDPRVEWGDEPWIEKAVRLMMGAAGDLTEMLNSAGRTPVDSVRENGWDWLIAAMPEVFGSPLT</sequence>
<comment type="caution">
    <text evidence="1">The sequence shown here is derived from an EMBL/GenBank/DDBJ whole genome shotgun (WGS) entry which is preliminary data.</text>
</comment>
<reference evidence="1 2" key="1">
    <citation type="journal article" date="2022" name="New Phytol.">
        <title>Ecological generalism drives hyperdiversity of secondary metabolite gene clusters in xylarialean endophytes.</title>
        <authorList>
            <person name="Franco M.E.E."/>
            <person name="Wisecaver J.H."/>
            <person name="Arnold A.E."/>
            <person name="Ju Y.M."/>
            <person name="Slot J.C."/>
            <person name="Ahrendt S."/>
            <person name="Moore L.P."/>
            <person name="Eastman K.E."/>
            <person name="Scott K."/>
            <person name="Konkel Z."/>
            <person name="Mondo S.J."/>
            <person name="Kuo A."/>
            <person name="Hayes R.D."/>
            <person name="Haridas S."/>
            <person name="Andreopoulos B."/>
            <person name="Riley R."/>
            <person name="LaButti K."/>
            <person name="Pangilinan J."/>
            <person name="Lipzen A."/>
            <person name="Amirebrahimi M."/>
            <person name="Yan J."/>
            <person name="Adam C."/>
            <person name="Keymanesh K."/>
            <person name="Ng V."/>
            <person name="Louie K."/>
            <person name="Northen T."/>
            <person name="Drula E."/>
            <person name="Henrissat B."/>
            <person name="Hsieh H.M."/>
            <person name="Youens-Clark K."/>
            <person name="Lutzoni F."/>
            <person name="Miadlikowska J."/>
            <person name="Eastwood D.C."/>
            <person name="Hamelin R.C."/>
            <person name="Grigoriev I.V."/>
            <person name="U'Ren J.M."/>
        </authorList>
    </citation>
    <scope>NUCLEOTIDE SEQUENCE [LARGE SCALE GENOMIC DNA]</scope>
    <source>
        <strain evidence="1 2">CBS 119005</strain>
    </source>
</reference>
<name>A0ACB9ZI11_9PEZI</name>
<dbReference type="Proteomes" id="UP001497700">
    <property type="component" value="Unassembled WGS sequence"/>
</dbReference>
<accession>A0ACB9ZI11</accession>
<protein>
    <submittedName>
        <fullName evidence="1">Uncharacterized protein</fullName>
    </submittedName>
</protein>
<organism evidence="1 2">
    <name type="scientific">Hypoxylon rubiginosum</name>
    <dbReference type="NCBI Taxonomy" id="110542"/>
    <lineage>
        <taxon>Eukaryota</taxon>
        <taxon>Fungi</taxon>
        <taxon>Dikarya</taxon>
        <taxon>Ascomycota</taxon>
        <taxon>Pezizomycotina</taxon>
        <taxon>Sordariomycetes</taxon>
        <taxon>Xylariomycetidae</taxon>
        <taxon>Xylariales</taxon>
        <taxon>Hypoxylaceae</taxon>
        <taxon>Hypoxylon</taxon>
    </lineage>
</organism>
<evidence type="ECO:0000313" key="1">
    <source>
        <dbReference type="EMBL" id="KAI4870440.1"/>
    </source>
</evidence>
<gene>
    <name evidence="1" type="ORF">F4820DRAFT_468973</name>
</gene>
<keyword evidence="2" id="KW-1185">Reference proteome</keyword>
<evidence type="ECO:0000313" key="2">
    <source>
        <dbReference type="Proteomes" id="UP001497700"/>
    </source>
</evidence>